<sequence length="210" mass="23054">MNRQRGFSLIEVLLATMLLAAGLALAFASLRAATATAARGETIAQRNEHMRAVELFLRRRIGGARPVQFGLNQDTGMPRRFEGDATHMRFVADLPDYLGRGGPYLHELTIADGQDGQRLEVTFTLVLAGETKAETPPREPEELAAPLREATFRYRAMKADNTLGEWQDQWATGDRLPLQVEVTLQDADGRAWPPIVVTLPLAAGYVGSAL</sequence>
<dbReference type="STRING" id="1300345.LF41_55"/>
<dbReference type="Proteomes" id="UP000030518">
    <property type="component" value="Unassembled WGS sequence"/>
</dbReference>
<comment type="caution">
    <text evidence="1">The sequence shown here is derived from an EMBL/GenBank/DDBJ whole genome shotgun (WGS) entry which is preliminary data.</text>
</comment>
<dbReference type="eggNOG" id="COG4795">
    <property type="taxonomic scope" value="Bacteria"/>
</dbReference>
<evidence type="ECO:0000313" key="1">
    <source>
        <dbReference type="EMBL" id="KGQ20848.1"/>
    </source>
</evidence>
<dbReference type="Pfam" id="PF07963">
    <property type="entry name" value="N_methyl"/>
    <property type="match status" value="1"/>
</dbReference>
<dbReference type="EMBL" id="JRKJ01000001">
    <property type="protein sequence ID" value="KGQ20848.1"/>
    <property type="molecule type" value="Genomic_DNA"/>
</dbReference>
<accession>A0A0A2WM01</accession>
<dbReference type="RefSeq" id="WP_036164269.1">
    <property type="nucleotide sequence ID" value="NZ_JRKJ01000001.1"/>
</dbReference>
<dbReference type="PATRIC" id="fig|1300345.3.peg.55"/>
<reference evidence="1 2" key="1">
    <citation type="submission" date="2014-09" db="EMBL/GenBank/DDBJ databases">
        <title>Genome sequences of Lysobacter dokdonensis DS-58.</title>
        <authorList>
            <person name="Kim J.F."/>
            <person name="Kwak M.-J."/>
        </authorList>
    </citation>
    <scope>NUCLEOTIDE SEQUENCE [LARGE SCALE GENOMIC DNA]</scope>
    <source>
        <strain evidence="1 2">DS-58</strain>
    </source>
</reference>
<proteinExistence type="predicted"/>
<dbReference type="InterPro" id="IPR012902">
    <property type="entry name" value="N_methyl_site"/>
</dbReference>
<evidence type="ECO:0000313" key="2">
    <source>
        <dbReference type="Proteomes" id="UP000030518"/>
    </source>
</evidence>
<gene>
    <name evidence="1" type="ORF">LF41_55</name>
</gene>
<dbReference type="PROSITE" id="PS00409">
    <property type="entry name" value="PROKAR_NTER_METHYL"/>
    <property type="match status" value="1"/>
</dbReference>
<dbReference type="OrthoDB" id="5801210at2"/>
<dbReference type="AlphaFoldDB" id="A0A0A2WM01"/>
<name>A0A0A2WM01_9GAMM</name>
<keyword evidence="2" id="KW-1185">Reference proteome</keyword>
<dbReference type="NCBIfam" id="TIGR02532">
    <property type="entry name" value="IV_pilin_GFxxxE"/>
    <property type="match status" value="1"/>
</dbReference>
<protein>
    <submittedName>
        <fullName evidence="1">General secretion pathway protein J</fullName>
    </submittedName>
</protein>
<organism evidence="1 2">
    <name type="scientific">Lysobacter dokdonensis DS-58</name>
    <dbReference type="NCBI Taxonomy" id="1300345"/>
    <lineage>
        <taxon>Bacteria</taxon>
        <taxon>Pseudomonadati</taxon>
        <taxon>Pseudomonadota</taxon>
        <taxon>Gammaproteobacteria</taxon>
        <taxon>Lysobacterales</taxon>
        <taxon>Lysobacteraceae</taxon>
        <taxon>Noviluteimonas</taxon>
    </lineage>
</organism>